<reference evidence="1" key="1">
    <citation type="submission" date="2019-02" db="EMBL/GenBank/DDBJ databases">
        <title>Genomic characterization of isolates from hospital effluents in KZN, South Africa.</title>
        <authorList>
            <person name="Ntshobeni N."/>
            <person name="Allam M."/>
            <person name="Ismail A."/>
            <person name="Amoako D."/>
            <person name="Essack S."/>
            <person name="Chenia H."/>
        </authorList>
    </citation>
    <scope>NUCLEOTIDE SEQUENCE</scope>
    <source>
        <strain evidence="1">AFE97_S1</strain>
    </source>
</reference>
<sequence length="130" mass="15456">MSCYIYSLDELPKGFKFPRTFLEIINQEVILDLDPWWFLCEFEKFAKYWLLEMKNQYPTRKLIPFAKLSYSDDIVCFDGDDTSGDPKVFYVHAFASAGWEDRGYTDNFTEWLKIARLESARYKAEQANDE</sequence>
<evidence type="ECO:0000313" key="1">
    <source>
        <dbReference type="EMBL" id="MBX6982220.1"/>
    </source>
</evidence>
<dbReference type="Gene3D" id="3.40.1580.10">
    <property type="entry name" value="SMI1/KNR4-like"/>
    <property type="match status" value="1"/>
</dbReference>
<evidence type="ECO:0000313" key="2">
    <source>
        <dbReference type="Proteomes" id="UP000824410"/>
    </source>
</evidence>
<comment type="caution">
    <text evidence="1">The sequence shown here is derived from an EMBL/GenBank/DDBJ whole genome shotgun (WGS) entry which is preliminary data.</text>
</comment>
<proteinExistence type="predicted"/>
<dbReference type="AlphaFoldDB" id="A0AAP2NXA7"/>
<dbReference type="SUPFAM" id="SSF160631">
    <property type="entry name" value="SMI1/KNR4-like"/>
    <property type="match status" value="1"/>
</dbReference>
<dbReference type="RefSeq" id="WP_131680628.1">
    <property type="nucleotide sequence ID" value="NZ_SHCZ01000023.1"/>
</dbReference>
<gene>
    <name evidence="1" type="ORF">EX242_18410</name>
</gene>
<organism evidence="1 2">
    <name type="scientific">Providencia rettgeri</name>
    <dbReference type="NCBI Taxonomy" id="587"/>
    <lineage>
        <taxon>Bacteria</taxon>
        <taxon>Pseudomonadati</taxon>
        <taxon>Pseudomonadota</taxon>
        <taxon>Gammaproteobacteria</taxon>
        <taxon>Enterobacterales</taxon>
        <taxon>Morganellaceae</taxon>
        <taxon>Providencia</taxon>
    </lineage>
</organism>
<accession>A0AAP2NXA7</accession>
<dbReference type="Proteomes" id="UP000824410">
    <property type="component" value="Unassembled WGS sequence"/>
</dbReference>
<protein>
    <submittedName>
        <fullName evidence="1">SMI1/KNR4 family protein</fullName>
    </submittedName>
</protein>
<name>A0AAP2NXA7_PRORE</name>
<dbReference type="InterPro" id="IPR037883">
    <property type="entry name" value="Knr4/Smi1-like_sf"/>
</dbReference>
<dbReference type="EMBL" id="SHDO01000025">
    <property type="protein sequence ID" value="MBX6982220.1"/>
    <property type="molecule type" value="Genomic_DNA"/>
</dbReference>